<protein>
    <submittedName>
        <fullName evidence="1">Uncharacterized protein</fullName>
    </submittedName>
</protein>
<accession>A0A6G1IWE6</accession>
<dbReference type="Proteomes" id="UP000799291">
    <property type="component" value="Unassembled WGS sequence"/>
</dbReference>
<evidence type="ECO:0000313" key="2">
    <source>
        <dbReference type="Proteomes" id="UP000799291"/>
    </source>
</evidence>
<dbReference type="OrthoDB" id="5413827at2759"/>
<keyword evidence="2" id="KW-1185">Reference proteome</keyword>
<sequence>MSQNGKRARGLPEVKYATEVLIAPPPFKQVKRLNLTAISFRNQVSQLLRIPGELRDMIYEFVLGGLQLYVVKDGSDIFIELFDDKYPFGFSRCPSRRLNGPDVADIFVITQVCRQTHSESCLLPFKLDHFYASFVGPHIFNDFLRKLCGAQRNAISSLGRSLDELDFMARMAEFDRSIGSNLFFYLLQNLCGL</sequence>
<name>A0A6G1IWE6_9PLEO</name>
<organism evidence="1 2">
    <name type="scientific">Lentithecium fluviatile CBS 122367</name>
    <dbReference type="NCBI Taxonomy" id="1168545"/>
    <lineage>
        <taxon>Eukaryota</taxon>
        <taxon>Fungi</taxon>
        <taxon>Dikarya</taxon>
        <taxon>Ascomycota</taxon>
        <taxon>Pezizomycotina</taxon>
        <taxon>Dothideomycetes</taxon>
        <taxon>Pleosporomycetidae</taxon>
        <taxon>Pleosporales</taxon>
        <taxon>Massarineae</taxon>
        <taxon>Lentitheciaceae</taxon>
        <taxon>Lentithecium</taxon>
    </lineage>
</organism>
<dbReference type="PANTHER" id="PTHR38790:SF4">
    <property type="entry name" value="2EXR DOMAIN-CONTAINING PROTEIN"/>
    <property type="match status" value="1"/>
</dbReference>
<dbReference type="EMBL" id="MU005586">
    <property type="protein sequence ID" value="KAF2682576.1"/>
    <property type="molecule type" value="Genomic_DNA"/>
</dbReference>
<reference evidence="1" key="1">
    <citation type="journal article" date="2020" name="Stud. Mycol.">
        <title>101 Dothideomycetes genomes: a test case for predicting lifestyles and emergence of pathogens.</title>
        <authorList>
            <person name="Haridas S."/>
            <person name="Albert R."/>
            <person name="Binder M."/>
            <person name="Bloem J."/>
            <person name="Labutti K."/>
            <person name="Salamov A."/>
            <person name="Andreopoulos B."/>
            <person name="Baker S."/>
            <person name="Barry K."/>
            <person name="Bills G."/>
            <person name="Bluhm B."/>
            <person name="Cannon C."/>
            <person name="Castanera R."/>
            <person name="Culley D."/>
            <person name="Daum C."/>
            <person name="Ezra D."/>
            <person name="Gonzalez J."/>
            <person name="Henrissat B."/>
            <person name="Kuo A."/>
            <person name="Liang C."/>
            <person name="Lipzen A."/>
            <person name="Lutzoni F."/>
            <person name="Magnuson J."/>
            <person name="Mondo S."/>
            <person name="Nolan M."/>
            <person name="Ohm R."/>
            <person name="Pangilinan J."/>
            <person name="Park H.-J."/>
            <person name="Ramirez L."/>
            <person name="Alfaro M."/>
            <person name="Sun H."/>
            <person name="Tritt A."/>
            <person name="Yoshinaga Y."/>
            <person name="Zwiers L.-H."/>
            <person name="Turgeon B."/>
            <person name="Goodwin S."/>
            <person name="Spatafora J."/>
            <person name="Crous P."/>
            <person name="Grigoriev I."/>
        </authorList>
    </citation>
    <scope>NUCLEOTIDE SEQUENCE</scope>
    <source>
        <strain evidence="1">CBS 122367</strain>
    </source>
</reference>
<dbReference type="PANTHER" id="PTHR38790">
    <property type="entry name" value="2EXR DOMAIN-CONTAINING PROTEIN-RELATED"/>
    <property type="match status" value="1"/>
</dbReference>
<proteinExistence type="predicted"/>
<evidence type="ECO:0000313" key="1">
    <source>
        <dbReference type="EMBL" id="KAF2682576.1"/>
    </source>
</evidence>
<dbReference type="AlphaFoldDB" id="A0A6G1IWE6"/>
<gene>
    <name evidence="1" type="ORF">K458DRAFT_390503</name>
</gene>